<evidence type="ECO:0000256" key="1">
    <source>
        <dbReference type="ARBA" id="ARBA00005417"/>
    </source>
</evidence>
<dbReference type="InterPro" id="IPR003593">
    <property type="entry name" value="AAA+_ATPase"/>
</dbReference>
<evidence type="ECO:0000313" key="11">
    <source>
        <dbReference type="Proteomes" id="UP000544107"/>
    </source>
</evidence>
<dbReference type="RefSeq" id="WP_075614870.1">
    <property type="nucleotide sequence ID" value="NZ_JACIED010000001.1"/>
</dbReference>
<accession>A0A1Q9A3K4</accession>
<dbReference type="Proteomes" id="UP000544107">
    <property type="component" value="Unassembled WGS sequence"/>
</dbReference>
<comment type="function">
    <text evidence="6">Part of the ABC transporter complex HmuTUV involved in hemin import. Responsible for energy coupling to the transport system.</text>
</comment>
<dbReference type="GO" id="GO:0016887">
    <property type="term" value="F:ATP hydrolysis activity"/>
    <property type="evidence" value="ECO:0007669"/>
    <property type="project" value="InterPro"/>
</dbReference>
<comment type="caution">
    <text evidence="9">The sequence shown here is derived from an EMBL/GenBank/DDBJ whole genome shotgun (WGS) entry which is preliminary data.</text>
</comment>
<evidence type="ECO:0000313" key="8">
    <source>
        <dbReference type="EMBL" id="MBB4006068.1"/>
    </source>
</evidence>
<dbReference type="GO" id="GO:0005524">
    <property type="term" value="F:ATP binding"/>
    <property type="evidence" value="ECO:0007669"/>
    <property type="project" value="UniProtKB-KW"/>
</dbReference>
<sequence>MIIADHLVLTRQGRPILEKVSLRLVPGRFTVVIGPNGAGKSTLLKLISGDIKPDSGHILYGDEDISRLKPRQLAERRAVLPQSTSLSFPFTALEVVRMGAIAAGSLKPCEDARRALARVGLAALEARAYQALSGGEQQRVQFARVLAQLPTPVNEAGPRALFLDEPTSSLDLTHQISVLEIAREFAAAGGMVMAVLHDLNLAAEFADSLLILKGGRAIAEGPPQTVIRDDIITSVYGLSGTVGRTPETTPFVLPQSRHPAFASAI</sequence>
<evidence type="ECO:0000313" key="10">
    <source>
        <dbReference type="Proteomes" id="UP000185598"/>
    </source>
</evidence>
<reference evidence="9 10" key="1">
    <citation type="submission" date="2016-09" db="EMBL/GenBank/DDBJ databases">
        <title>Rhizobium oryziradicis sp. nov., isolated from the root of rice.</title>
        <authorList>
            <person name="Zhao J."/>
            <person name="Zhang X."/>
        </authorList>
    </citation>
    <scope>NUCLEOTIDE SEQUENCE [LARGE SCALE GENOMIC DNA]</scope>
    <source>
        <strain evidence="9 10">14971</strain>
    </source>
</reference>
<keyword evidence="4 8" id="KW-0067">ATP-binding</keyword>
<dbReference type="InterPro" id="IPR017871">
    <property type="entry name" value="ABC_transporter-like_CS"/>
</dbReference>
<evidence type="ECO:0000256" key="2">
    <source>
        <dbReference type="ARBA" id="ARBA00022448"/>
    </source>
</evidence>
<gene>
    <name evidence="9" type="ORF">BJF91_18420</name>
    <name evidence="8" type="ORF">GGQ71_000304</name>
</gene>
<evidence type="ECO:0000259" key="7">
    <source>
        <dbReference type="PROSITE" id="PS50893"/>
    </source>
</evidence>
<keyword evidence="2" id="KW-0813">Transport</keyword>
<dbReference type="EMBL" id="MKIN01000022">
    <property type="protein sequence ID" value="OLP49078.1"/>
    <property type="molecule type" value="Genomic_DNA"/>
</dbReference>
<keyword evidence="5" id="KW-1278">Translocase</keyword>
<dbReference type="AlphaFoldDB" id="A0A1Q9A3K4"/>
<dbReference type="STRING" id="887144.BJF91_18420"/>
<dbReference type="CDD" id="cd03214">
    <property type="entry name" value="ABC_Iron-Siderophores_B12_Hemin"/>
    <property type="match status" value="1"/>
</dbReference>
<dbReference type="PANTHER" id="PTHR42794">
    <property type="entry name" value="HEMIN IMPORT ATP-BINDING PROTEIN HMUV"/>
    <property type="match status" value="1"/>
</dbReference>
<dbReference type="Pfam" id="PF00005">
    <property type="entry name" value="ABC_tran"/>
    <property type="match status" value="1"/>
</dbReference>
<evidence type="ECO:0000313" key="9">
    <source>
        <dbReference type="EMBL" id="OLP49078.1"/>
    </source>
</evidence>
<evidence type="ECO:0000256" key="4">
    <source>
        <dbReference type="ARBA" id="ARBA00022840"/>
    </source>
</evidence>
<evidence type="ECO:0000256" key="3">
    <source>
        <dbReference type="ARBA" id="ARBA00022741"/>
    </source>
</evidence>
<dbReference type="PROSITE" id="PS00211">
    <property type="entry name" value="ABC_TRANSPORTER_1"/>
    <property type="match status" value="1"/>
</dbReference>
<dbReference type="PROSITE" id="PS50893">
    <property type="entry name" value="ABC_TRANSPORTER_2"/>
    <property type="match status" value="1"/>
</dbReference>
<protein>
    <submittedName>
        <fullName evidence="9">Iron ABC transporter</fullName>
    </submittedName>
    <submittedName>
        <fullName evidence="8">Iron complex transport system ATP-binding protein</fullName>
    </submittedName>
</protein>
<organism evidence="9 10">
    <name type="scientific">Allorhizobium taibaishanense</name>
    <dbReference type="NCBI Taxonomy" id="887144"/>
    <lineage>
        <taxon>Bacteria</taxon>
        <taxon>Pseudomonadati</taxon>
        <taxon>Pseudomonadota</taxon>
        <taxon>Alphaproteobacteria</taxon>
        <taxon>Hyphomicrobiales</taxon>
        <taxon>Rhizobiaceae</taxon>
        <taxon>Rhizobium/Agrobacterium group</taxon>
        <taxon>Allorhizobium</taxon>
    </lineage>
</organism>
<keyword evidence="3" id="KW-0547">Nucleotide-binding</keyword>
<keyword evidence="10" id="KW-1185">Reference proteome</keyword>
<dbReference type="PANTHER" id="PTHR42794:SF1">
    <property type="entry name" value="HEMIN IMPORT ATP-BINDING PROTEIN HMUV"/>
    <property type="match status" value="1"/>
</dbReference>
<dbReference type="SUPFAM" id="SSF52540">
    <property type="entry name" value="P-loop containing nucleoside triphosphate hydrolases"/>
    <property type="match status" value="1"/>
</dbReference>
<dbReference type="SMART" id="SM00382">
    <property type="entry name" value="AAA"/>
    <property type="match status" value="1"/>
</dbReference>
<evidence type="ECO:0000256" key="5">
    <source>
        <dbReference type="ARBA" id="ARBA00022967"/>
    </source>
</evidence>
<proteinExistence type="inferred from homology"/>
<dbReference type="EMBL" id="JACIED010000001">
    <property type="protein sequence ID" value="MBB4006068.1"/>
    <property type="molecule type" value="Genomic_DNA"/>
</dbReference>
<dbReference type="Gene3D" id="3.40.50.300">
    <property type="entry name" value="P-loop containing nucleotide triphosphate hydrolases"/>
    <property type="match status" value="1"/>
</dbReference>
<dbReference type="InterPro" id="IPR003439">
    <property type="entry name" value="ABC_transporter-like_ATP-bd"/>
</dbReference>
<dbReference type="OrthoDB" id="9810077at2"/>
<name>A0A1Q9A3K4_9HYPH</name>
<dbReference type="Proteomes" id="UP000185598">
    <property type="component" value="Unassembled WGS sequence"/>
</dbReference>
<dbReference type="NCBIfam" id="NF010068">
    <property type="entry name" value="PRK13548.1"/>
    <property type="match status" value="1"/>
</dbReference>
<reference evidence="8 11" key="2">
    <citation type="submission" date="2020-08" db="EMBL/GenBank/DDBJ databases">
        <title>Genomic Encyclopedia of Type Strains, Phase IV (KMG-IV): sequencing the most valuable type-strain genomes for metagenomic binning, comparative biology and taxonomic classification.</title>
        <authorList>
            <person name="Goeker M."/>
        </authorList>
    </citation>
    <scope>NUCLEOTIDE SEQUENCE [LARGE SCALE GENOMIC DNA]</scope>
    <source>
        <strain evidence="8 11">DSM 100021</strain>
    </source>
</reference>
<comment type="similarity">
    <text evidence="1">Belongs to the ABC transporter superfamily.</text>
</comment>
<evidence type="ECO:0000256" key="6">
    <source>
        <dbReference type="ARBA" id="ARBA00037066"/>
    </source>
</evidence>
<feature type="domain" description="ABC transporter" evidence="7">
    <location>
        <begin position="2"/>
        <end position="239"/>
    </location>
</feature>
<dbReference type="InterPro" id="IPR027417">
    <property type="entry name" value="P-loop_NTPase"/>
</dbReference>